<name>A0ABR7J5B2_9FLAO</name>
<dbReference type="EMBL" id="JACRUJ010000001">
    <property type="protein sequence ID" value="MBC5840734.1"/>
    <property type="molecule type" value="Genomic_DNA"/>
</dbReference>
<comment type="caution">
    <text evidence="8">The sequence shown here is derived from an EMBL/GenBank/DDBJ whole genome shotgun (WGS) entry which is preliminary data.</text>
</comment>
<comment type="similarity">
    <text evidence="1">Belongs to the 'phage' integrase family.</text>
</comment>
<proteinExistence type="inferred from homology"/>
<dbReference type="PROSITE" id="PS51898">
    <property type="entry name" value="TYR_RECOMBINASE"/>
    <property type="match status" value="1"/>
</dbReference>
<dbReference type="Pfam" id="PF00589">
    <property type="entry name" value="Phage_integrase"/>
    <property type="match status" value="1"/>
</dbReference>
<organism evidence="8 9">
    <name type="scientific">Flavobacterium kayseriense</name>
    <dbReference type="NCBI Taxonomy" id="2764714"/>
    <lineage>
        <taxon>Bacteria</taxon>
        <taxon>Pseudomonadati</taxon>
        <taxon>Bacteroidota</taxon>
        <taxon>Flavobacteriia</taxon>
        <taxon>Flavobacteriales</taxon>
        <taxon>Flavobacteriaceae</taxon>
        <taxon>Flavobacterium</taxon>
    </lineage>
</organism>
<evidence type="ECO:0000256" key="3">
    <source>
        <dbReference type="ARBA" id="ARBA00023125"/>
    </source>
</evidence>
<protein>
    <submittedName>
        <fullName evidence="8">Site-specific integrase</fullName>
    </submittedName>
</protein>
<dbReference type="PANTHER" id="PTHR30629:SF2">
    <property type="entry name" value="PROPHAGE INTEGRASE INTS-RELATED"/>
    <property type="match status" value="1"/>
</dbReference>
<feature type="domain" description="Tyr recombinase" evidence="6">
    <location>
        <begin position="203"/>
        <end position="385"/>
    </location>
</feature>
<evidence type="ECO:0000256" key="5">
    <source>
        <dbReference type="PROSITE-ProRule" id="PRU01248"/>
    </source>
</evidence>
<dbReference type="PROSITE" id="PS51900">
    <property type="entry name" value="CB"/>
    <property type="match status" value="1"/>
</dbReference>
<dbReference type="Pfam" id="PF13102">
    <property type="entry name" value="Phage_int_SAM_5"/>
    <property type="match status" value="1"/>
</dbReference>
<dbReference type="Gene3D" id="1.10.443.10">
    <property type="entry name" value="Intergrase catalytic core"/>
    <property type="match status" value="1"/>
</dbReference>
<evidence type="ECO:0000256" key="1">
    <source>
        <dbReference type="ARBA" id="ARBA00008857"/>
    </source>
</evidence>
<keyword evidence="9" id="KW-1185">Reference proteome</keyword>
<dbReference type="CDD" id="cd00397">
    <property type="entry name" value="DNA_BRE_C"/>
    <property type="match status" value="1"/>
</dbReference>
<reference evidence="8 9" key="1">
    <citation type="submission" date="2020-08" db="EMBL/GenBank/DDBJ databases">
        <title>Description of novel Flavobacterium F-380 isolate.</title>
        <authorList>
            <person name="Saticioglu I.B."/>
            <person name="Duman M."/>
            <person name="Altun S."/>
        </authorList>
    </citation>
    <scope>NUCLEOTIDE SEQUENCE [LARGE SCALE GENOMIC DNA]</scope>
    <source>
        <strain evidence="8 9">F-380</strain>
    </source>
</reference>
<dbReference type="InterPro" id="IPR013762">
    <property type="entry name" value="Integrase-like_cat_sf"/>
</dbReference>
<keyword evidence="4" id="KW-0233">DNA recombination</keyword>
<dbReference type="InterPro" id="IPR025269">
    <property type="entry name" value="SAM-like_dom"/>
</dbReference>
<feature type="domain" description="Core-binding (CB)" evidence="7">
    <location>
        <begin position="91"/>
        <end position="182"/>
    </location>
</feature>
<evidence type="ECO:0000313" key="8">
    <source>
        <dbReference type="EMBL" id="MBC5840734.1"/>
    </source>
</evidence>
<dbReference type="SUPFAM" id="SSF56349">
    <property type="entry name" value="DNA breaking-rejoining enzymes"/>
    <property type="match status" value="1"/>
</dbReference>
<dbReference type="InterPro" id="IPR050808">
    <property type="entry name" value="Phage_Integrase"/>
</dbReference>
<dbReference type="InterPro" id="IPR002104">
    <property type="entry name" value="Integrase_catalytic"/>
</dbReference>
<evidence type="ECO:0000259" key="7">
    <source>
        <dbReference type="PROSITE" id="PS51900"/>
    </source>
</evidence>
<dbReference type="InterPro" id="IPR044068">
    <property type="entry name" value="CB"/>
</dbReference>
<gene>
    <name evidence="8" type="ORF">H8R23_04895</name>
</gene>
<dbReference type="InterPro" id="IPR011010">
    <property type="entry name" value="DNA_brk_join_enz"/>
</dbReference>
<evidence type="ECO:0000256" key="2">
    <source>
        <dbReference type="ARBA" id="ARBA00022908"/>
    </source>
</evidence>
<dbReference type="Gene3D" id="1.10.150.130">
    <property type="match status" value="1"/>
</dbReference>
<accession>A0ABR7J5B2</accession>
<evidence type="ECO:0000259" key="6">
    <source>
        <dbReference type="PROSITE" id="PS51898"/>
    </source>
</evidence>
<dbReference type="Proteomes" id="UP000629963">
    <property type="component" value="Unassembled WGS sequence"/>
</dbReference>
<evidence type="ECO:0000313" key="9">
    <source>
        <dbReference type="Proteomes" id="UP000629963"/>
    </source>
</evidence>
<keyword evidence="3 5" id="KW-0238">DNA-binding</keyword>
<dbReference type="RefSeq" id="WP_187009291.1">
    <property type="nucleotide sequence ID" value="NZ_JACRUI010000001.1"/>
</dbReference>
<evidence type="ECO:0000256" key="4">
    <source>
        <dbReference type="ARBA" id="ARBA00023172"/>
    </source>
</evidence>
<sequence length="392" mass="45300">MQNAEKHTSNISTVLFVDYKPAELKLNKEWVIVYYAKNPATNKLERIRLRVPSIASNSERLKHAKRIVLGINTKLANGWSPFLESTGKSYKTFEACVEEFLTSIKKQLKDDIVRPDTLRTYNSNLNLLQQFIKEKNPIVFALEVNKKFCINYLDWIYIERDSSPRTRNNHLGFLRLFCTFLINRGVLNESPVAGIQPMRLPVKKRQVFPTEIKQAIYNKLITYDSGFHTLCMSTYFCFIRNTELGKLKVWMINFNDNSIFLPKEISKNKKDEVVTIPSQFLLQLKNHIGNAHPTDYVFSSDNFKPGSKKMPIRKIASAWETLRTELNLESKYQFYGLKDTGITDLLNSGVAAIKVRDQARHYDIKITEMYTPRNSSCDAIIQGADINFGKEE</sequence>
<keyword evidence="2" id="KW-0229">DNA integration</keyword>
<dbReference type="InterPro" id="IPR010998">
    <property type="entry name" value="Integrase_recombinase_N"/>
</dbReference>
<dbReference type="PANTHER" id="PTHR30629">
    <property type="entry name" value="PROPHAGE INTEGRASE"/>
    <property type="match status" value="1"/>
</dbReference>